<dbReference type="Pfam" id="PF01915">
    <property type="entry name" value="Glyco_hydro_3_C"/>
    <property type="match status" value="1"/>
</dbReference>
<dbReference type="InterPro" id="IPR013783">
    <property type="entry name" value="Ig-like_fold"/>
</dbReference>
<evidence type="ECO:0000259" key="6">
    <source>
        <dbReference type="SMART" id="SM01217"/>
    </source>
</evidence>
<feature type="region of interest" description="Disordered" evidence="5">
    <location>
        <begin position="918"/>
        <end position="955"/>
    </location>
</feature>
<dbReference type="SUPFAM" id="SSF52279">
    <property type="entry name" value="Beta-D-glucan exohydrolase, C-terminal domain"/>
    <property type="match status" value="1"/>
</dbReference>
<keyword evidence="3" id="KW-0119">Carbohydrate metabolism</keyword>
<dbReference type="Gene3D" id="2.60.40.10">
    <property type="entry name" value="Immunoglobulins"/>
    <property type="match status" value="1"/>
</dbReference>
<evidence type="ECO:0000256" key="1">
    <source>
        <dbReference type="ARBA" id="ARBA00005336"/>
    </source>
</evidence>
<dbReference type="InterPro" id="IPR001764">
    <property type="entry name" value="Glyco_hydro_3_N"/>
</dbReference>
<comment type="caution">
    <text evidence="7">The sequence shown here is derived from an EMBL/GenBank/DDBJ whole genome shotgun (WGS) entry which is preliminary data.</text>
</comment>
<feature type="region of interest" description="Disordered" evidence="5">
    <location>
        <begin position="801"/>
        <end position="834"/>
    </location>
</feature>
<evidence type="ECO:0000313" key="7">
    <source>
        <dbReference type="EMBL" id="MEE2049844.1"/>
    </source>
</evidence>
<evidence type="ECO:0000313" key="8">
    <source>
        <dbReference type="Proteomes" id="UP001348641"/>
    </source>
</evidence>
<feature type="compositionally biased region" description="Basic and acidic residues" evidence="5">
    <location>
        <begin position="918"/>
        <end position="927"/>
    </location>
</feature>
<dbReference type="PANTHER" id="PTHR42715:SF10">
    <property type="entry name" value="BETA-GLUCOSIDASE"/>
    <property type="match status" value="1"/>
</dbReference>
<dbReference type="InterPro" id="IPR019800">
    <property type="entry name" value="Glyco_hydro_3_AS"/>
</dbReference>
<dbReference type="PANTHER" id="PTHR42715">
    <property type="entry name" value="BETA-GLUCOSIDASE"/>
    <property type="match status" value="1"/>
</dbReference>
<dbReference type="PRINTS" id="PR00133">
    <property type="entry name" value="GLHYDRLASE3"/>
</dbReference>
<dbReference type="InterPro" id="IPR002772">
    <property type="entry name" value="Glyco_hydro_3_C"/>
</dbReference>
<comment type="similarity">
    <text evidence="1 4">Belongs to the glycosyl hydrolase 3 family.</text>
</comment>
<dbReference type="Pfam" id="PF00933">
    <property type="entry name" value="Glyco_hydro_3"/>
    <property type="match status" value="1"/>
</dbReference>
<dbReference type="InterPro" id="IPR050288">
    <property type="entry name" value="Cellulose_deg_GH3"/>
</dbReference>
<gene>
    <name evidence="7" type="ORF">Q8A49_04980</name>
</gene>
<dbReference type="EMBL" id="JAUUCC010000008">
    <property type="protein sequence ID" value="MEE2049844.1"/>
    <property type="molecule type" value="Genomic_DNA"/>
</dbReference>
<dbReference type="InterPro" id="IPR036962">
    <property type="entry name" value="Glyco_hydro_3_N_sf"/>
</dbReference>
<dbReference type="GO" id="GO:0016787">
    <property type="term" value="F:hydrolase activity"/>
    <property type="evidence" value="ECO:0007669"/>
    <property type="project" value="UniProtKB-KW"/>
</dbReference>
<dbReference type="Gene3D" id="3.40.50.1700">
    <property type="entry name" value="Glycoside hydrolase family 3 C-terminal domain"/>
    <property type="match status" value="2"/>
</dbReference>
<dbReference type="PROSITE" id="PS00775">
    <property type="entry name" value="GLYCOSYL_HYDROL_F3"/>
    <property type="match status" value="1"/>
</dbReference>
<evidence type="ECO:0000256" key="2">
    <source>
        <dbReference type="ARBA" id="ARBA00022801"/>
    </source>
</evidence>
<proteinExistence type="inferred from homology"/>
<reference evidence="7 8" key="1">
    <citation type="submission" date="2023-07" db="EMBL/GenBank/DDBJ databases">
        <authorList>
            <person name="Girao M."/>
            <person name="Carvalho M.F."/>
        </authorList>
    </citation>
    <scope>NUCLEOTIDE SEQUENCE [LARGE SCALE GENOMIC DNA]</scope>
    <source>
        <strain evidence="7 8">66/93</strain>
    </source>
</reference>
<evidence type="ECO:0000256" key="4">
    <source>
        <dbReference type="RuleBase" id="RU361161"/>
    </source>
</evidence>
<dbReference type="SMART" id="SM01217">
    <property type="entry name" value="Fn3_like"/>
    <property type="match status" value="1"/>
</dbReference>
<dbReference type="Proteomes" id="UP001348641">
    <property type="component" value="Unassembled WGS sequence"/>
</dbReference>
<accession>A0ABU7KLH3</accession>
<dbReference type="InterPro" id="IPR036881">
    <property type="entry name" value="Glyco_hydro_3_C_sf"/>
</dbReference>
<evidence type="ECO:0000256" key="5">
    <source>
        <dbReference type="SAM" id="MobiDB-lite"/>
    </source>
</evidence>
<sequence length="955" mass="101251">MAETPSLRHPETVARLSLEEKASLTSGANFWNTESVAHAGVPSIMLTDGPHGVRKQGGKSDHLGLNASLPATCFPTAAALAQSWDVELLERVGRRLGAEARGAGVAVLLGPGLNIVRNPLGGRSFEYFSEDPLLSGDLAAAMVRGIQSTGVAACPKHFAVNSQEHLRMSVDEVVDERSLREIYLEGFRRVVGQARPRTLMTSYNKVNGIYANENTHLLADILRGEWGFGGVIVTDWGGNHDRIAGLLAGNQLEMPSSGGVTDRRIVDAVRSGRLDEGVLDHAVDDLIALALETSSALDAAEPVDPGAQHSAAVDAARRCLVLLRNTPGPEGDPLLPLAPATRVAVIGDFAETPRYQGAGSSLVNPTRVDDALGALRSGPVEVVGFARGFHRFGKPSRGLADEALEVAGRADTVLLFLGLDESSEAEGVDREHLRLPANQLALVERLTRAHDRVVVVLSGGAPVELPFAEDVPAILYASLTGQGVGTAVADVLTGRHDPGGRLAVTFPVRYEDVPSARSASPAGVFPGRERTAEHRDGIFVGYRYYSTRDVAVRFCFGHGLGYTSFAYSDLDVDLGADGGTVSFTVRNTGARGGREVAQVYVAPEASAVPHPRTELAGFASVEIAPGRERRVEIAIDGRALEYFDTAAGGWRRHGGPYSIRVGASVEDVRLSATVLVDDEAEADTGSGDPGAYAHGDVQRVGDAEFAALLGRPVPPSLWDPDEPLGLDDTVARLRHANPAGRGVLALLHAVRRVLLALRRPHAANNVMFLVNMPFAKIEGYSGGRVSRRSVERFLRLVGRRRTAGGSARRDRRDVSAHQGGDLRGPCGGCQMRGPRQDRVPGPGYGGGDEALVTDGVGDVCFRGHHQGGSRDRGQVGPHVRLSEHVAGERVPPGVRGRQHGAVPGDDLGAVLAKRRCEPPLDDARDDAVEALGAHGTGPRRPHVARKAGRAAHRGE</sequence>
<dbReference type="Pfam" id="PF14310">
    <property type="entry name" value="Fn3-like"/>
    <property type="match status" value="1"/>
</dbReference>
<dbReference type="SUPFAM" id="SSF51445">
    <property type="entry name" value="(Trans)glycosidases"/>
    <property type="match status" value="1"/>
</dbReference>
<organism evidence="7 8">
    <name type="scientific">Nocardiopsis tropica</name>
    <dbReference type="NCBI Taxonomy" id="109330"/>
    <lineage>
        <taxon>Bacteria</taxon>
        <taxon>Bacillati</taxon>
        <taxon>Actinomycetota</taxon>
        <taxon>Actinomycetes</taxon>
        <taxon>Streptosporangiales</taxon>
        <taxon>Nocardiopsidaceae</taxon>
        <taxon>Nocardiopsis</taxon>
    </lineage>
</organism>
<keyword evidence="2 4" id="KW-0378">Hydrolase</keyword>
<feature type="compositionally biased region" description="Basic residues" evidence="5">
    <location>
        <begin position="937"/>
        <end position="955"/>
    </location>
</feature>
<dbReference type="Gene3D" id="3.20.20.300">
    <property type="entry name" value="Glycoside hydrolase, family 3, N-terminal domain"/>
    <property type="match status" value="2"/>
</dbReference>
<dbReference type="InterPro" id="IPR026891">
    <property type="entry name" value="Fn3-like"/>
</dbReference>
<name>A0ABU7KLH3_9ACTN</name>
<dbReference type="InterPro" id="IPR017853">
    <property type="entry name" value="GH"/>
</dbReference>
<feature type="domain" description="Fibronectin type III-like" evidence="6">
    <location>
        <begin position="595"/>
        <end position="665"/>
    </location>
</feature>
<keyword evidence="4" id="KW-0326">Glycosidase</keyword>
<protein>
    <submittedName>
        <fullName evidence="7">Glycoside hydrolase family 3 C-terminal domain-containing protein</fullName>
    </submittedName>
</protein>
<evidence type="ECO:0000256" key="3">
    <source>
        <dbReference type="ARBA" id="ARBA00023277"/>
    </source>
</evidence>